<sequence>MEIHHGMSSMDRWILGTDRAMVGELFWNALQVEESDPVLTEQGQNVKHEQNIHFLNVQFKKLNLKYLKTITTLMNLSKLNFEAPPLTNKHSPRNGCIVMGKISLNPSNKWPAPVPAAIS</sequence>
<organism evidence="1 2">
    <name type="scientific">Trichinella spiralis</name>
    <name type="common">Trichina worm</name>
    <dbReference type="NCBI Taxonomy" id="6334"/>
    <lineage>
        <taxon>Eukaryota</taxon>
        <taxon>Metazoa</taxon>
        <taxon>Ecdysozoa</taxon>
        <taxon>Nematoda</taxon>
        <taxon>Enoplea</taxon>
        <taxon>Dorylaimia</taxon>
        <taxon>Trichinellida</taxon>
        <taxon>Trichinellidae</taxon>
        <taxon>Trichinella</taxon>
    </lineage>
</organism>
<protein>
    <submittedName>
        <fullName evidence="1">Uncharacterized protein</fullName>
    </submittedName>
</protein>
<evidence type="ECO:0000313" key="1">
    <source>
        <dbReference type="EMBL" id="KRY31909.1"/>
    </source>
</evidence>
<dbReference type="AlphaFoldDB" id="A0A0V1B4E3"/>
<dbReference type="EMBL" id="JYDH01000109">
    <property type="protein sequence ID" value="KRY31909.1"/>
    <property type="molecule type" value="Genomic_DNA"/>
</dbReference>
<comment type="caution">
    <text evidence="1">The sequence shown here is derived from an EMBL/GenBank/DDBJ whole genome shotgun (WGS) entry which is preliminary data.</text>
</comment>
<keyword evidence="2" id="KW-1185">Reference proteome</keyword>
<name>A0A0V1B4E3_TRISP</name>
<accession>A0A0V1B4E3</accession>
<dbReference type="InParanoid" id="A0A0V1B4E3"/>
<dbReference type="Proteomes" id="UP000054776">
    <property type="component" value="Unassembled WGS sequence"/>
</dbReference>
<gene>
    <name evidence="1" type="ORF">T01_10824</name>
</gene>
<reference evidence="1 2" key="1">
    <citation type="submission" date="2015-01" db="EMBL/GenBank/DDBJ databases">
        <title>Evolution of Trichinella species and genotypes.</title>
        <authorList>
            <person name="Korhonen P.K."/>
            <person name="Edoardo P."/>
            <person name="Giuseppe L.R."/>
            <person name="Gasser R.B."/>
        </authorList>
    </citation>
    <scope>NUCLEOTIDE SEQUENCE [LARGE SCALE GENOMIC DNA]</scope>
    <source>
        <strain evidence="1">ISS3</strain>
    </source>
</reference>
<evidence type="ECO:0000313" key="2">
    <source>
        <dbReference type="Proteomes" id="UP000054776"/>
    </source>
</evidence>
<proteinExistence type="predicted"/>